<evidence type="ECO:0000256" key="4">
    <source>
        <dbReference type="ARBA" id="ARBA00022692"/>
    </source>
</evidence>
<dbReference type="RefSeq" id="WP_034642734.1">
    <property type="nucleotide sequence ID" value="NZ_CBCSJC010000006.1"/>
</dbReference>
<dbReference type="Pfam" id="PF00893">
    <property type="entry name" value="Multi_Drug_Res"/>
    <property type="match status" value="1"/>
</dbReference>
<comment type="similarity">
    <text evidence="7">Belongs to the drug/metabolite transporter (DMT) superfamily. Small multidrug resistance (SMR) (TC 2.A.7.1) family.</text>
</comment>
<feature type="transmembrane region" description="Helical" evidence="8">
    <location>
        <begin position="59"/>
        <end position="78"/>
    </location>
</feature>
<dbReference type="PANTHER" id="PTHR30561">
    <property type="entry name" value="SMR FAMILY PROTON-DEPENDENT DRUG EFFLUX TRANSPORTER SUGE"/>
    <property type="match status" value="1"/>
</dbReference>
<evidence type="ECO:0000313" key="10">
    <source>
        <dbReference type="Proteomes" id="UP000027822"/>
    </source>
</evidence>
<proteinExistence type="inferred from homology"/>
<gene>
    <name evidence="9" type="ORF">BAMA_11760</name>
</gene>
<evidence type="ECO:0000256" key="3">
    <source>
        <dbReference type="ARBA" id="ARBA00022475"/>
    </source>
</evidence>
<dbReference type="OrthoDB" id="21828at2"/>
<dbReference type="STRING" id="574376.BAMA_11760"/>
<dbReference type="eggNOG" id="COG2076">
    <property type="taxonomic scope" value="Bacteria"/>
</dbReference>
<evidence type="ECO:0000256" key="1">
    <source>
        <dbReference type="ARBA" id="ARBA00004651"/>
    </source>
</evidence>
<dbReference type="InterPro" id="IPR000390">
    <property type="entry name" value="Small_drug/metabolite_transptr"/>
</dbReference>
<dbReference type="SUPFAM" id="SSF103481">
    <property type="entry name" value="Multidrug resistance efflux transporter EmrE"/>
    <property type="match status" value="1"/>
</dbReference>
<evidence type="ECO:0000256" key="6">
    <source>
        <dbReference type="ARBA" id="ARBA00023136"/>
    </source>
</evidence>
<dbReference type="Gene3D" id="1.10.3730.20">
    <property type="match status" value="1"/>
</dbReference>
<dbReference type="GO" id="GO:0005886">
    <property type="term" value="C:plasma membrane"/>
    <property type="evidence" value="ECO:0007669"/>
    <property type="project" value="UniProtKB-SubCell"/>
</dbReference>
<keyword evidence="10" id="KW-1185">Reference proteome</keyword>
<feature type="transmembrane region" description="Helical" evidence="8">
    <location>
        <begin position="6"/>
        <end position="24"/>
    </location>
</feature>
<dbReference type="FunFam" id="1.10.3730.20:FF:000001">
    <property type="entry name" value="Quaternary ammonium compound resistance transporter SugE"/>
    <property type="match status" value="1"/>
</dbReference>
<organism evidence="9 10">
    <name type="scientific">Bacillus manliponensis</name>
    <dbReference type="NCBI Taxonomy" id="574376"/>
    <lineage>
        <taxon>Bacteria</taxon>
        <taxon>Bacillati</taxon>
        <taxon>Bacillota</taxon>
        <taxon>Bacilli</taxon>
        <taxon>Bacillales</taxon>
        <taxon>Bacillaceae</taxon>
        <taxon>Bacillus</taxon>
        <taxon>Bacillus cereus group</taxon>
    </lineage>
</organism>
<dbReference type="Proteomes" id="UP000027822">
    <property type="component" value="Unassembled WGS sequence"/>
</dbReference>
<feature type="transmembrane region" description="Helical" evidence="8">
    <location>
        <begin position="85"/>
        <end position="103"/>
    </location>
</feature>
<reference evidence="9 10" key="1">
    <citation type="submission" date="2014-06" db="EMBL/GenBank/DDBJ databases">
        <title>Draft genome sequence of Bacillus manliponensis JCM 15802 (MCCC 1A00708).</title>
        <authorList>
            <person name="Lai Q."/>
            <person name="Liu Y."/>
            <person name="Shao Z."/>
        </authorList>
    </citation>
    <scope>NUCLEOTIDE SEQUENCE [LARGE SCALE GENOMIC DNA]</scope>
    <source>
        <strain evidence="9 10">JCM 15802</strain>
    </source>
</reference>
<evidence type="ECO:0000256" key="8">
    <source>
        <dbReference type="SAM" id="Phobius"/>
    </source>
</evidence>
<evidence type="ECO:0000256" key="5">
    <source>
        <dbReference type="ARBA" id="ARBA00022989"/>
    </source>
</evidence>
<dbReference type="EMBL" id="JOTN01000024">
    <property type="protein sequence ID" value="KEK17638.1"/>
    <property type="molecule type" value="Genomic_DNA"/>
</dbReference>
<comment type="subcellular location">
    <subcellularLocation>
        <location evidence="1 7">Cell membrane</location>
        <topology evidence="1 7">Multi-pass membrane protein</topology>
    </subcellularLocation>
</comment>
<evidence type="ECO:0000256" key="2">
    <source>
        <dbReference type="ARBA" id="ARBA00022448"/>
    </source>
</evidence>
<keyword evidence="6 8" id="KW-0472">Membrane</keyword>
<dbReference type="InterPro" id="IPR045324">
    <property type="entry name" value="Small_multidrug_res"/>
</dbReference>
<keyword evidence="5 8" id="KW-1133">Transmembrane helix</keyword>
<evidence type="ECO:0000256" key="7">
    <source>
        <dbReference type="RuleBase" id="RU003942"/>
    </source>
</evidence>
<keyword evidence="2" id="KW-0813">Transport</keyword>
<protein>
    <submittedName>
        <fullName evidence="9">Multidrug resistance protein SMR</fullName>
    </submittedName>
</protein>
<dbReference type="AlphaFoldDB" id="A0A073K5T4"/>
<dbReference type="PANTHER" id="PTHR30561:SF0">
    <property type="entry name" value="GUANIDINIUM EXPORTER"/>
    <property type="match status" value="1"/>
</dbReference>
<dbReference type="InterPro" id="IPR037185">
    <property type="entry name" value="EmrE-like"/>
</dbReference>
<name>A0A073K5T4_9BACI</name>
<dbReference type="GO" id="GO:0022857">
    <property type="term" value="F:transmembrane transporter activity"/>
    <property type="evidence" value="ECO:0007669"/>
    <property type="project" value="InterPro"/>
</dbReference>
<keyword evidence="4 7" id="KW-0812">Transmembrane</keyword>
<accession>A0A073K5T4</accession>
<evidence type="ECO:0000313" key="9">
    <source>
        <dbReference type="EMBL" id="KEK17638.1"/>
    </source>
</evidence>
<feature type="transmembrane region" description="Helical" evidence="8">
    <location>
        <begin position="33"/>
        <end position="53"/>
    </location>
</feature>
<keyword evidence="3" id="KW-1003">Cell membrane</keyword>
<sequence>MAWMYLLIAGLFEIIGVIGVKKVAENNSWKNNIIFIGGFVMSFQFLRMALIDIPLSTGYAVWTGIGTLGAAIVGIFFFQEPKNAFRIFCIIGIVCTIIGLKVVS</sequence>
<comment type="caution">
    <text evidence="9">The sequence shown here is derived from an EMBL/GenBank/DDBJ whole genome shotgun (WGS) entry which is preliminary data.</text>
</comment>